<dbReference type="EMBL" id="BAABHD010000080">
    <property type="protein sequence ID" value="GAA4465979.1"/>
    <property type="molecule type" value="Genomic_DNA"/>
</dbReference>
<gene>
    <name evidence="2" type="ORF">GCM10023189_47450</name>
</gene>
<dbReference type="Proteomes" id="UP001501175">
    <property type="component" value="Unassembled WGS sequence"/>
</dbReference>
<dbReference type="CDD" id="cd09854">
    <property type="entry name" value="PIN_VapC-like"/>
    <property type="match status" value="1"/>
</dbReference>
<dbReference type="Pfam" id="PF01850">
    <property type="entry name" value="PIN"/>
    <property type="match status" value="1"/>
</dbReference>
<feature type="domain" description="PIN" evidence="1">
    <location>
        <begin position="2"/>
        <end position="119"/>
    </location>
</feature>
<evidence type="ECO:0000313" key="2">
    <source>
        <dbReference type="EMBL" id="GAA4465979.1"/>
    </source>
</evidence>
<dbReference type="Gene3D" id="3.40.50.1010">
    <property type="entry name" value="5'-nuclease"/>
    <property type="match status" value="1"/>
</dbReference>
<dbReference type="InterPro" id="IPR002716">
    <property type="entry name" value="PIN_dom"/>
</dbReference>
<protein>
    <recommendedName>
        <fullName evidence="1">PIN domain-containing protein</fullName>
    </recommendedName>
</protein>
<evidence type="ECO:0000259" key="1">
    <source>
        <dbReference type="Pfam" id="PF01850"/>
    </source>
</evidence>
<dbReference type="InterPro" id="IPR029060">
    <property type="entry name" value="PIN-like_dom_sf"/>
</dbReference>
<dbReference type="SUPFAM" id="SSF88723">
    <property type="entry name" value="PIN domain-like"/>
    <property type="match status" value="1"/>
</dbReference>
<name>A0ABP8NHN2_9BACT</name>
<comment type="caution">
    <text evidence="2">The sequence shown here is derived from an EMBL/GenBank/DDBJ whole genome shotgun (WGS) entry which is preliminary data.</text>
</comment>
<keyword evidence="3" id="KW-1185">Reference proteome</keyword>
<reference evidence="3" key="1">
    <citation type="journal article" date="2019" name="Int. J. Syst. Evol. Microbiol.">
        <title>The Global Catalogue of Microorganisms (GCM) 10K type strain sequencing project: providing services to taxonomists for standard genome sequencing and annotation.</title>
        <authorList>
            <consortium name="The Broad Institute Genomics Platform"/>
            <consortium name="The Broad Institute Genome Sequencing Center for Infectious Disease"/>
            <person name="Wu L."/>
            <person name="Ma J."/>
        </authorList>
    </citation>
    <scope>NUCLEOTIDE SEQUENCE [LARGE SCALE GENOMIC DNA]</scope>
    <source>
        <strain evidence="3">JCM 17927</strain>
    </source>
</reference>
<dbReference type="RefSeq" id="WP_345247732.1">
    <property type="nucleotide sequence ID" value="NZ_BAABHD010000080.1"/>
</dbReference>
<evidence type="ECO:0000313" key="3">
    <source>
        <dbReference type="Proteomes" id="UP001501175"/>
    </source>
</evidence>
<organism evidence="2 3">
    <name type="scientific">Nibrella saemangeumensis</name>
    <dbReference type="NCBI Taxonomy" id="1084526"/>
    <lineage>
        <taxon>Bacteria</taxon>
        <taxon>Pseudomonadati</taxon>
        <taxon>Bacteroidota</taxon>
        <taxon>Cytophagia</taxon>
        <taxon>Cytophagales</taxon>
        <taxon>Spirosomataceae</taxon>
        <taxon>Nibrella</taxon>
    </lineage>
</organism>
<sequence>MIYFDTDVLVNHCVEQEISKYNQATQLIRQAIVDGLFFISTLSINELAFALTKVQAAASRDEIRKHLHTFYLLKPVPVTVEHIERAAQIAYKIGFSHMSDCVHTAIAEQYCNELCTFNRSDFQLIQHHTKLKITIL</sequence>
<proteinExistence type="predicted"/>
<accession>A0ABP8NHN2</accession>